<evidence type="ECO:0000313" key="1">
    <source>
        <dbReference type="EMBL" id="MFH6770447.1"/>
    </source>
</evidence>
<keyword evidence="2" id="KW-1185">Reference proteome</keyword>
<comment type="caution">
    <text evidence="1">The sequence shown here is derived from an EMBL/GenBank/DDBJ whole genome shotgun (WGS) entry which is preliminary data.</text>
</comment>
<protein>
    <submittedName>
        <fullName evidence="1">DUF6624 domain-containing protein</fullName>
    </submittedName>
</protein>
<gene>
    <name evidence="1" type="ORF">V8G58_00765</name>
</gene>
<dbReference type="InterPro" id="IPR046732">
    <property type="entry name" value="DUF6624"/>
</dbReference>
<dbReference type="Pfam" id="PF20329">
    <property type="entry name" value="DUF6624"/>
    <property type="match status" value="1"/>
</dbReference>
<evidence type="ECO:0000313" key="2">
    <source>
        <dbReference type="Proteomes" id="UP001610100"/>
    </source>
</evidence>
<sequence>MKKFICLALIIAAFQSCNKHKTLTEASKKQVIQELHNIEVLDQKFAGIPPQVLMDTYGPEKAWDIFEEQRDSVGVVNQERIKKLYETYGYLGEKMVGKEAATHFWLPIQHADNDEPFQQQMLIAMGKEIEKGSKDKAHYAMLEDRINVNLKQPQRFGSQLTYNKLGQAIPKIGLVDSLRVDSLRNAFDLPDFKTYYNQMTIMHFEMNKSLFVERGINEPLLYQ</sequence>
<dbReference type="RefSeq" id="WP_344738640.1">
    <property type="nucleotide sequence ID" value="NZ_BAABAY010000001.1"/>
</dbReference>
<accession>A0ABW7MXI6</accession>
<name>A0ABW7MXI6_9FLAO</name>
<dbReference type="PROSITE" id="PS51257">
    <property type="entry name" value="PROKAR_LIPOPROTEIN"/>
    <property type="match status" value="1"/>
</dbReference>
<dbReference type="Proteomes" id="UP001610100">
    <property type="component" value="Unassembled WGS sequence"/>
</dbReference>
<proteinExistence type="predicted"/>
<reference evidence="1 2" key="1">
    <citation type="submission" date="2024-02" db="EMBL/GenBank/DDBJ databases">
        <title>A Gaetbulibacter species isolated from tidal flats and genomic insights of their niches.</title>
        <authorList>
            <person name="Ye Y."/>
        </authorList>
    </citation>
    <scope>NUCLEOTIDE SEQUENCE [LARGE SCALE GENOMIC DNA]</scope>
    <source>
        <strain evidence="1 2">KYW382</strain>
    </source>
</reference>
<organism evidence="1 2">
    <name type="scientific">Gaetbulibacter aestuarii</name>
    <dbReference type="NCBI Taxonomy" id="1502358"/>
    <lineage>
        <taxon>Bacteria</taxon>
        <taxon>Pseudomonadati</taxon>
        <taxon>Bacteroidota</taxon>
        <taxon>Flavobacteriia</taxon>
        <taxon>Flavobacteriales</taxon>
        <taxon>Flavobacteriaceae</taxon>
        <taxon>Gaetbulibacter</taxon>
    </lineage>
</organism>
<dbReference type="EMBL" id="JBAWKB010000001">
    <property type="protein sequence ID" value="MFH6770447.1"/>
    <property type="molecule type" value="Genomic_DNA"/>
</dbReference>